<proteinExistence type="predicted"/>
<keyword evidence="4" id="KW-1185">Reference proteome</keyword>
<keyword evidence="2" id="KW-0732">Signal</keyword>
<accession>A0A9Q1KCU8</accession>
<sequence>MNRVTTVIIVLILASALAEAAPPLKVVKHKPMKVKCKDKYSPCYHKDLYCPAACPRDCNVDCNKCEAVCTPVPPLPPPPPKVVKPKQVKCKDKKLNPSCYNKKLTCPATCPRTCNVDCVTCQPVCGAVYTPPPPPTTPSPPQSPPQSPPPTTPVEPPSPGHKQVRCTNRNYPSCFLRQFTCPPSCPQSCDVDCSTCSPVCNCNKPGAVCQDPRFIGADGITFYFHGKKDRDFCLVTDSNLHINAHFIGKRNVNMGRDFTWVQSLGILFDNHKLYIGALKTGTWNDAMDRLALSFDGQPITLPEVEGASWQSESGNVTITRFRATNAVELVSKGKFKIKAVAVPITEKESLIHQYGITQEDCFAHLDLSFKFYSLSGEVNGVLGRTYATNYVSRVKMGVDMPVLGGEKEFSSSDLFSTNCAVARFTGNGNGNYTDGIQLPDLNCATGTGPGVVCKR</sequence>
<evidence type="ECO:0000256" key="1">
    <source>
        <dbReference type="SAM" id="MobiDB-lite"/>
    </source>
</evidence>
<evidence type="ECO:0008006" key="5">
    <source>
        <dbReference type="Google" id="ProtNLM"/>
    </source>
</evidence>
<comment type="caution">
    <text evidence="3">The sequence shown here is derived from an EMBL/GenBank/DDBJ whole genome shotgun (WGS) entry which is preliminary data.</text>
</comment>
<dbReference type="Pfam" id="PF06830">
    <property type="entry name" value="Root_cap"/>
    <property type="match status" value="1"/>
</dbReference>
<evidence type="ECO:0000313" key="3">
    <source>
        <dbReference type="EMBL" id="KAJ8440511.1"/>
    </source>
</evidence>
<name>A0A9Q1KCU8_9CARY</name>
<reference evidence="3" key="1">
    <citation type="submission" date="2022-04" db="EMBL/GenBank/DDBJ databases">
        <title>Carnegiea gigantea Genome sequencing and assembly v2.</title>
        <authorList>
            <person name="Copetti D."/>
            <person name="Sanderson M.J."/>
            <person name="Burquez A."/>
            <person name="Wojciechowski M.F."/>
        </authorList>
    </citation>
    <scope>NUCLEOTIDE SEQUENCE</scope>
    <source>
        <strain evidence="3">SGP5-SGP5p</strain>
        <tissue evidence="3">Aerial part</tissue>
    </source>
</reference>
<dbReference type="PANTHER" id="PTHR31656">
    <property type="entry name" value="ROOT CAP DOMAIN-CONTAINING PROTEIN"/>
    <property type="match status" value="1"/>
</dbReference>
<feature type="region of interest" description="Disordered" evidence="1">
    <location>
        <begin position="135"/>
        <end position="162"/>
    </location>
</feature>
<dbReference type="Proteomes" id="UP001153076">
    <property type="component" value="Unassembled WGS sequence"/>
</dbReference>
<gene>
    <name evidence="3" type="ORF">Cgig2_022952</name>
</gene>
<dbReference type="EMBL" id="JAKOGI010000188">
    <property type="protein sequence ID" value="KAJ8440511.1"/>
    <property type="molecule type" value="Genomic_DNA"/>
</dbReference>
<feature type="chain" id="PRO_5040396703" description="Root cap" evidence="2">
    <location>
        <begin position="21"/>
        <end position="455"/>
    </location>
</feature>
<protein>
    <recommendedName>
        <fullName evidence="5">Root cap</fullName>
    </recommendedName>
</protein>
<evidence type="ECO:0000256" key="2">
    <source>
        <dbReference type="SAM" id="SignalP"/>
    </source>
</evidence>
<dbReference type="InterPro" id="IPR009646">
    <property type="entry name" value="Root_cap"/>
</dbReference>
<feature type="signal peptide" evidence="2">
    <location>
        <begin position="1"/>
        <end position="20"/>
    </location>
</feature>
<dbReference type="OrthoDB" id="2012132at2759"/>
<organism evidence="3 4">
    <name type="scientific">Carnegiea gigantea</name>
    <dbReference type="NCBI Taxonomy" id="171969"/>
    <lineage>
        <taxon>Eukaryota</taxon>
        <taxon>Viridiplantae</taxon>
        <taxon>Streptophyta</taxon>
        <taxon>Embryophyta</taxon>
        <taxon>Tracheophyta</taxon>
        <taxon>Spermatophyta</taxon>
        <taxon>Magnoliopsida</taxon>
        <taxon>eudicotyledons</taxon>
        <taxon>Gunneridae</taxon>
        <taxon>Pentapetalae</taxon>
        <taxon>Caryophyllales</taxon>
        <taxon>Cactineae</taxon>
        <taxon>Cactaceae</taxon>
        <taxon>Cactoideae</taxon>
        <taxon>Echinocereeae</taxon>
        <taxon>Carnegiea</taxon>
    </lineage>
</organism>
<feature type="compositionally biased region" description="Pro residues" evidence="1">
    <location>
        <begin position="135"/>
        <end position="159"/>
    </location>
</feature>
<dbReference type="AlphaFoldDB" id="A0A9Q1KCU8"/>
<evidence type="ECO:0000313" key="4">
    <source>
        <dbReference type="Proteomes" id="UP001153076"/>
    </source>
</evidence>